<gene>
    <name evidence="1" type="ORF">MGAL_10B077219</name>
</gene>
<dbReference type="EMBL" id="UYJE01008779">
    <property type="protein sequence ID" value="VDI67181.1"/>
    <property type="molecule type" value="Genomic_DNA"/>
</dbReference>
<dbReference type="AlphaFoldDB" id="A0A8B6GPH0"/>
<keyword evidence="2" id="KW-1185">Reference proteome</keyword>
<feature type="non-terminal residue" evidence="1">
    <location>
        <position position="64"/>
    </location>
</feature>
<evidence type="ECO:0000313" key="1">
    <source>
        <dbReference type="EMBL" id="VDI67181.1"/>
    </source>
</evidence>
<name>A0A8B6GPH0_MYTGA</name>
<protein>
    <submittedName>
        <fullName evidence="1">Uncharacterized protein</fullName>
    </submittedName>
</protein>
<evidence type="ECO:0000313" key="2">
    <source>
        <dbReference type="Proteomes" id="UP000596742"/>
    </source>
</evidence>
<dbReference type="Proteomes" id="UP000596742">
    <property type="component" value="Unassembled WGS sequence"/>
</dbReference>
<accession>A0A8B6GPH0</accession>
<reference evidence="1" key="1">
    <citation type="submission" date="2018-11" db="EMBL/GenBank/DDBJ databases">
        <authorList>
            <person name="Alioto T."/>
            <person name="Alioto T."/>
        </authorList>
    </citation>
    <scope>NUCLEOTIDE SEQUENCE</scope>
</reference>
<organism evidence="1 2">
    <name type="scientific">Mytilus galloprovincialis</name>
    <name type="common">Mediterranean mussel</name>
    <dbReference type="NCBI Taxonomy" id="29158"/>
    <lineage>
        <taxon>Eukaryota</taxon>
        <taxon>Metazoa</taxon>
        <taxon>Spiralia</taxon>
        <taxon>Lophotrochozoa</taxon>
        <taxon>Mollusca</taxon>
        <taxon>Bivalvia</taxon>
        <taxon>Autobranchia</taxon>
        <taxon>Pteriomorphia</taxon>
        <taxon>Mytilida</taxon>
        <taxon>Mytiloidea</taxon>
        <taxon>Mytilidae</taxon>
        <taxon>Mytilinae</taxon>
        <taxon>Mytilus</taxon>
    </lineage>
</organism>
<comment type="caution">
    <text evidence="1">The sequence shown here is derived from an EMBL/GenBank/DDBJ whole genome shotgun (WGS) entry which is preliminary data.</text>
</comment>
<proteinExistence type="predicted"/>
<sequence length="64" mass="7541">LDHRQNTNDWHAKVKNDEEEVEDFDLEGHIFFDNAFDPIKEGEKYADVNEYVKDLISVMSKVGR</sequence>